<protein>
    <submittedName>
        <fullName evidence="1">Uncharacterized protein</fullName>
    </submittedName>
</protein>
<dbReference type="AlphaFoldDB" id="A0A6C2U1W3"/>
<accession>A0A6C2U1W3</accession>
<reference evidence="1 2" key="1">
    <citation type="submission" date="2019-04" db="EMBL/GenBank/DDBJ databases">
        <authorList>
            <person name="Van Vliet M D."/>
        </authorList>
    </citation>
    <scope>NUCLEOTIDE SEQUENCE [LARGE SCALE GENOMIC DNA]</scope>
    <source>
        <strain evidence="1 2">F1</strain>
    </source>
</reference>
<name>A0A6C2U1W3_PONDE</name>
<organism evidence="1 2">
    <name type="scientific">Pontiella desulfatans</name>
    <dbReference type="NCBI Taxonomy" id="2750659"/>
    <lineage>
        <taxon>Bacteria</taxon>
        <taxon>Pseudomonadati</taxon>
        <taxon>Kiritimatiellota</taxon>
        <taxon>Kiritimatiellia</taxon>
        <taxon>Kiritimatiellales</taxon>
        <taxon>Pontiellaceae</taxon>
        <taxon>Pontiella</taxon>
    </lineage>
</organism>
<gene>
    <name evidence="1" type="ORF">PDESU_02432</name>
</gene>
<dbReference type="Proteomes" id="UP000366872">
    <property type="component" value="Unassembled WGS sequence"/>
</dbReference>
<keyword evidence="2" id="KW-1185">Reference proteome</keyword>
<dbReference type="RefSeq" id="WP_136079410.1">
    <property type="nucleotide sequence ID" value="NZ_CAAHFG010000001.1"/>
</dbReference>
<sequence>MDINELHEEYSHDDWTPVEKQAQVSLYCNNHGVVSAGLVSLDYNGRCPGYDFVDPMPLPWEYIDEKLFHAKTENSSRPDNTAESSNGGEESFEDLVAVFDDIVVAGQISTRWSRVGANKSVHFKTYHHYCPISRNGQLLADLMNRTRSKPQAYSEYYARKKTSYSSAQRSSCMQHILHEELSLDSGRDTREVVLCNLASDLKTFLKSIVAAAPWDRYEPFDICREIYTCNSECPRHQQARQMIQQEGCALSIVNRVISLIKRFKEREGYCL</sequence>
<evidence type="ECO:0000313" key="2">
    <source>
        <dbReference type="Proteomes" id="UP000366872"/>
    </source>
</evidence>
<evidence type="ECO:0000313" key="1">
    <source>
        <dbReference type="EMBL" id="VGO13875.1"/>
    </source>
</evidence>
<dbReference type="EMBL" id="CAAHFG010000001">
    <property type="protein sequence ID" value="VGO13875.1"/>
    <property type="molecule type" value="Genomic_DNA"/>
</dbReference>
<proteinExistence type="predicted"/>